<proteinExistence type="predicted"/>
<keyword evidence="7" id="KW-1185">Reference proteome</keyword>
<dbReference type="SUPFAM" id="SSF102114">
    <property type="entry name" value="Radical SAM enzymes"/>
    <property type="match status" value="1"/>
</dbReference>
<dbReference type="EMBL" id="MDEI01000005">
    <property type="protein sequence ID" value="PPU68820.1"/>
    <property type="molecule type" value="Genomic_DNA"/>
</dbReference>
<organism evidence="6 7">
    <name type="scientific">Xanthomonas pisi</name>
    <dbReference type="NCBI Taxonomy" id="56457"/>
    <lineage>
        <taxon>Bacteria</taxon>
        <taxon>Pseudomonadati</taxon>
        <taxon>Pseudomonadota</taxon>
        <taxon>Gammaproteobacteria</taxon>
        <taxon>Lysobacterales</taxon>
        <taxon>Lysobacteraceae</taxon>
        <taxon>Xanthomonas</taxon>
    </lineage>
</organism>
<evidence type="ECO:0000256" key="4">
    <source>
        <dbReference type="SAM" id="MobiDB-lite"/>
    </source>
</evidence>
<gene>
    <name evidence="6" type="ORF">XpiCFBP4643_07385</name>
</gene>
<dbReference type="OrthoDB" id="9785699at2"/>
<dbReference type="SFLD" id="SFLDG01084">
    <property type="entry name" value="Uncharacterised_Radical_SAM_Su"/>
    <property type="match status" value="1"/>
</dbReference>
<evidence type="ECO:0000259" key="5">
    <source>
        <dbReference type="PROSITE" id="PS51918"/>
    </source>
</evidence>
<feature type="region of interest" description="Disordered" evidence="4">
    <location>
        <begin position="1"/>
        <end position="21"/>
    </location>
</feature>
<feature type="domain" description="Radical SAM core" evidence="5">
    <location>
        <begin position="69"/>
        <end position="306"/>
    </location>
</feature>
<dbReference type="AlphaFoldDB" id="A0A2S7D4S6"/>
<evidence type="ECO:0000256" key="2">
    <source>
        <dbReference type="ARBA" id="ARBA00023004"/>
    </source>
</evidence>
<keyword evidence="2" id="KW-0408">Iron</keyword>
<evidence type="ECO:0000256" key="1">
    <source>
        <dbReference type="ARBA" id="ARBA00022723"/>
    </source>
</evidence>
<keyword evidence="3" id="KW-0411">Iron-sulfur</keyword>
<dbReference type="InterPro" id="IPR040086">
    <property type="entry name" value="MJ0683-like"/>
</dbReference>
<keyword evidence="1" id="KW-0479">Metal-binding</keyword>
<name>A0A2S7D4S6_9XANT</name>
<dbReference type="SMART" id="SM00729">
    <property type="entry name" value="Elp3"/>
    <property type="match status" value="1"/>
</dbReference>
<sequence length="363" mass="40534">MEHDARKAQVPIKGRGAASRVPSRFDTTATVGVDDGWESVYQGMEDEPRLRTQVQEERARTVISRNSSPDVGFSASVNPYRGCEHGCVYCFARPSHSYLSLSPGLDFETRLFAKTNAPERLRAEISKSNYKCAPIALGINTDGYQPIERNYQITRQCLEVLADAKHPASFVTKSALITKDIDLLASMAKDRLVTVYFSVTTLDRKLSAKLEPRAAAPHARLRAMKQLQEAGVPVGVLIAPVIPMITDQDLEAILQAAYEHGARAAGYVLLRLPNEIKAIWREWLELHYPDRAEHVLSLVRQMHGGKEYDASFGTRMSGTGPVADLIRKRFEKKHRELGFTRLPALATHLFQPPQEKSPQGQLF</sequence>
<evidence type="ECO:0000256" key="3">
    <source>
        <dbReference type="ARBA" id="ARBA00023014"/>
    </source>
</evidence>
<reference evidence="7" key="1">
    <citation type="submission" date="2016-08" db="EMBL/GenBank/DDBJ databases">
        <authorList>
            <person name="Merda D."/>
            <person name="Briand M."/>
            <person name="Taghouti G."/>
            <person name="Carrere S."/>
            <person name="Gouzy J."/>
            <person name="Portier P."/>
            <person name="Jacques M.-A."/>
            <person name="Fischer-Le Saux M."/>
        </authorList>
    </citation>
    <scope>NUCLEOTIDE SEQUENCE [LARGE SCALE GENOMIC DNA]</scope>
    <source>
        <strain evidence="7">CFBP4643</strain>
    </source>
</reference>
<accession>A0A2S7D4S6</accession>
<comment type="caution">
    <text evidence="6">The sequence shown here is derived from an EMBL/GenBank/DDBJ whole genome shotgun (WGS) entry which is preliminary data.</text>
</comment>
<evidence type="ECO:0000313" key="7">
    <source>
        <dbReference type="Proteomes" id="UP000238191"/>
    </source>
</evidence>
<dbReference type="Proteomes" id="UP000238191">
    <property type="component" value="Unassembled WGS sequence"/>
</dbReference>
<dbReference type="PANTHER" id="PTHR43432:SF3">
    <property type="entry name" value="SLR0285 PROTEIN"/>
    <property type="match status" value="1"/>
</dbReference>
<dbReference type="PROSITE" id="PS51918">
    <property type="entry name" value="RADICAL_SAM"/>
    <property type="match status" value="1"/>
</dbReference>
<dbReference type="PANTHER" id="PTHR43432">
    <property type="entry name" value="SLR0285 PROTEIN"/>
    <property type="match status" value="1"/>
</dbReference>
<dbReference type="InterPro" id="IPR006638">
    <property type="entry name" value="Elp3/MiaA/NifB-like_rSAM"/>
</dbReference>
<dbReference type="InterPro" id="IPR007197">
    <property type="entry name" value="rSAM"/>
</dbReference>
<dbReference type="GO" id="GO:0003824">
    <property type="term" value="F:catalytic activity"/>
    <property type="evidence" value="ECO:0007669"/>
    <property type="project" value="InterPro"/>
</dbReference>
<dbReference type="CDD" id="cd01335">
    <property type="entry name" value="Radical_SAM"/>
    <property type="match status" value="1"/>
</dbReference>
<protein>
    <submittedName>
        <fullName evidence="6">Radical SAM protein</fullName>
    </submittedName>
</protein>
<dbReference type="Gene3D" id="3.80.30.30">
    <property type="match status" value="1"/>
</dbReference>
<dbReference type="GO" id="GO:0051536">
    <property type="term" value="F:iron-sulfur cluster binding"/>
    <property type="evidence" value="ECO:0007669"/>
    <property type="project" value="UniProtKB-KW"/>
</dbReference>
<dbReference type="GO" id="GO:0046872">
    <property type="term" value="F:metal ion binding"/>
    <property type="evidence" value="ECO:0007669"/>
    <property type="project" value="UniProtKB-KW"/>
</dbReference>
<dbReference type="SFLD" id="SFLDS00029">
    <property type="entry name" value="Radical_SAM"/>
    <property type="match status" value="1"/>
</dbReference>
<dbReference type="Pfam" id="PF04055">
    <property type="entry name" value="Radical_SAM"/>
    <property type="match status" value="1"/>
</dbReference>
<dbReference type="InterPro" id="IPR058240">
    <property type="entry name" value="rSAM_sf"/>
</dbReference>
<evidence type="ECO:0000313" key="6">
    <source>
        <dbReference type="EMBL" id="PPU68820.1"/>
    </source>
</evidence>
<dbReference type="NCBIfam" id="NF033668">
    <property type="entry name" value="rSAM_PA0069"/>
    <property type="match status" value="1"/>
</dbReference>
<dbReference type="RefSeq" id="WP_046962802.1">
    <property type="nucleotide sequence ID" value="NZ_MDEI01000005.1"/>
</dbReference>